<proteinExistence type="inferred from homology"/>
<keyword evidence="14" id="KW-0594">Phospholipid biosynthesis</keyword>
<keyword evidence="15" id="KW-1208">Phospholipid metabolism</keyword>
<comment type="similarity">
    <text evidence="5">Belongs to the CDS family.</text>
</comment>
<keyword evidence="12" id="KW-0443">Lipid metabolism</keyword>
<evidence type="ECO:0000256" key="2">
    <source>
        <dbReference type="ARBA" id="ARBA00004141"/>
    </source>
</evidence>
<feature type="transmembrane region" description="Helical" evidence="19">
    <location>
        <begin position="30"/>
        <end position="52"/>
    </location>
</feature>
<feature type="transmembrane region" description="Helical" evidence="19">
    <location>
        <begin position="214"/>
        <end position="239"/>
    </location>
</feature>
<evidence type="ECO:0000256" key="19">
    <source>
        <dbReference type="SAM" id="Phobius"/>
    </source>
</evidence>
<keyword evidence="8" id="KW-0808">Transferase</keyword>
<reference evidence="20 21" key="1">
    <citation type="submission" date="2019-01" db="EMBL/GenBank/DDBJ databases">
        <authorList>
            <person name="Sayadi A."/>
        </authorList>
    </citation>
    <scope>NUCLEOTIDE SEQUENCE [LARGE SCALE GENOMIC DNA]</scope>
</reference>
<dbReference type="UniPathway" id="UPA00557">
    <property type="reaction ID" value="UER00614"/>
</dbReference>
<evidence type="ECO:0000256" key="11">
    <source>
        <dbReference type="ARBA" id="ARBA00022989"/>
    </source>
</evidence>
<comment type="pathway">
    <text evidence="4">Lipid metabolism.</text>
</comment>
<evidence type="ECO:0000256" key="18">
    <source>
        <dbReference type="ARBA" id="ARBA00033406"/>
    </source>
</evidence>
<evidence type="ECO:0000256" key="15">
    <source>
        <dbReference type="ARBA" id="ARBA00023264"/>
    </source>
</evidence>
<evidence type="ECO:0000256" key="16">
    <source>
        <dbReference type="ARBA" id="ARBA00029893"/>
    </source>
</evidence>
<comment type="catalytic activity">
    <reaction evidence="1">
        <text>a 1,2-diacyl-sn-glycero-3-phosphate + CTP + H(+) = a CDP-1,2-diacyl-sn-glycerol + diphosphate</text>
        <dbReference type="Rhea" id="RHEA:16229"/>
        <dbReference type="ChEBI" id="CHEBI:15378"/>
        <dbReference type="ChEBI" id="CHEBI:33019"/>
        <dbReference type="ChEBI" id="CHEBI:37563"/>
        <dbReference type="ChEBI" id="CHEBI:58332"/>
        <dbReference type="ChEBI" id="CHEBI:58608"/>
        <dbReference type="EC" id="2.7.7.41"/>
    </reaction>
</comment>
<dbReference type="Pfam" id="PF01148">
    <property type="entry name" value="CTP_transf_1"/>
    <property type="match status" value="1"/>
</dbReference>
<keyword evidence="10" id="KW-0548">Nucleotidyltransferase</keyword>
<accession>A0A653DYP5</accession>
<dbReference type="PANTHER" id="PTHR13773:SF8">
    <property type="entry name" value="PHOSPHATIDATE CYTIDYLYLTRANSFERASE, PHOTORECEPTOR-SPECIFIC"/>
    <property type="match status" value="1"/>
</dbReference>
<dbReference type="AlphaFoldDB" id="A0A653DYP5"/>
<keyword evidence="9 19" id="KW-0812">Transmembrane</keyword>
<feature type="transmembrane region" description="Helical" evidence="19">
    <location>
        <begin position="172"/>
        <end position="193"/>
    </location>
</feature>
<feature type="transmembrane region" description="Helical" evidence="19">
    <location>
        <begin position="280"/>
        <end position="302"/>
    </location>
</feature>
<evidence type="ECO:0000313" key="20">
    <source>
        <dbReference type="EMBL" id="VEN64675.1"/>
    </source>
</evidence>
<evidence type="ECO:0000256" key="1">
    <source>
        <dbReference type="ARBA" id="ARBA00001698"/>
    </source>
</evidence>
<dbReference type="OrthoDB" id="10260889at2759"/>
<sequence>MSATVPQTETKNPTKSKCEAVKRIVTGASLLMYMSFAIYGGPPLIIFNAVFLQIKCSNEVIRTAYSAKRIPNIRHFEKLNWYFVIFANYFFCGETISHHFEAYMNKYSLLRILVAYHRFFALFWYAAGIFWFLILLRKKAIRDQFTLIVWMHFLLLGISLQAFMTVENMFQGLIWVLLPLCLVILNDVSAYFFGKLFGKTPLISLSPKKTLEGFIYGGISTVVLGAVISYLFCQVQYFICPIKYIEVDGVVKMSTDCTPSQLFTPKEYIFMGLTWNLYPFVLHSIPLSCFASLIAPFGGFCASGFKRACKVKNFGELLPGHGGFMDRLDCQFLMSTFVNVYIGTFVKSYDVDMIYKKILQLSDKEQLEFYNLLEKHLTSAAISGK</sequence>
<dbReference type="Proteomes" id="UP000410492">
    <property type="component" value="Unassembled WGS sequence"/>
</dbReference>
<evidence type="ECO:0000256" key="5">
    <source>
        <dbReference type="ARBA" id="ARBA00010185"/>
    </source>
</evidence>
<evidence type="ECO:0000256" key="10">
    <source>
        <dbReference type="ARBA" id="ARBA00022695"/>
    </source>
</evidence>
<keyword evidence="13 19" id="KW-0472">Membrane</keyword>
<comment type="subcellular location">
    <subcellularLocation>
        <location evidence="2">Membrane</location>
        <topology evidence="2">Multi-pass membrane protein</topology>
    </subcellularLocation>
</comment>
<evidence type="ECO:0000256" key="13">
    <source>
        <dbReference type="ARBA" id="ARBA00023136"/>
    </source>
</evidence>
<dbReference type="PANTHER" id="PTHR13773">
    <property type="entry name" value="PHOSPHATIDATE CYTIDYLYLTRANSFERASE"/>
    <property type="match status" value="1"/>
</dbReference>
<evidence type="ECO:0000256" key="17">
    <source>
        <dbReference type="ARBA" id="ARBA00032396"/>
    </source>
</evidence>
<dbReference type="EMBL" id="CAACVG010015671">
    <property type="protein sequence ID" value="VEN64675.1"/>
    <property type="molecule type" value="Genomic_DNA"/>
</dbReference>
<evidence type="ECO:0000313" key="21">
    <source>
        <dbReference type="Proteomes" id="UP000410492"/>
    </source>
</evidence>
<name>A0A653DYP5_CALMS</name>
<dbReference type="GO" id="GO:0016024">
    <property type="term" value="P:CDP-diacylglycerol biosynthetic process"/>
    <property type="evidence" value="ECO:0007669"/>
    <property type="project" value="UniProtKB-UniPathway"/>
</dbReference>
<evidence type="ECO:0000256" key="7">
    <source>
        <dbReference type="ARBA" id="ARBA00022516"/>
    </source>
</evidence>
<dbReference type="EC" id="2.7.7.41" evidence="6"/>
<evidence type="ECO:0000256" key="14">
    <source>
        <dbReference type="ARBA" id="ARBA00023209"/>
    </source>
</evidence>
<dbReference type="GO" id="GO:0004605">
    <property type="term" value="F:phosphatidate cytidylyltransferase activity"/>
    <property type="evidence" value="ECO:0007669"/>
    <property type="project" value="UniProtKB-EC"/>
</dbReference>
<evidence type="ECO:0000256" key="9">
    <source>
        <dbReference type="ARBA" id="ARBA00022692"/>
    </source>
</evidence>
<organism evidence="20 21">
    <name type="scientific">Callosobruchus maculatus</name>
    <name type="common">Southern cowpea weevil</name>
    <name type="synonym">Pulse bruchid</name>
    <dbReference type="NCBI Taxonomy" id="64391"/>
    <lineage>
        <taxon>Eukaryota</taxon>
        <taxon>Metazoa</taxon>
        <taxon>Ecdysozoa</taxon>
        <taxon>Arthropoda</taxon>
        <taxon>Hexapoda</taxon>
        <taxon>Insecta</taxon>
        <taxon>Pterygota</taxon>
        <taxon>Neoptera</taxon>
        <taxon>Endopterygota</taxon>
        <taxon>Coleoptera</taxon>
        <taxon>Polyphaga</taxon>
        <taxon>Cucujiformia</taxon>
        <taxon>Chrysomeloidea</taxon>
        <taxon>Chrysomelidae</taxon>
        <taxon>Bruchinae</taxon>
        <taxon>Bruchini</taxon>
        <taxon>Callosobruchus</taxon>
    </lineage>
</organism>
<evidence type="ECO:0000256" key="8">
    <source>
        <dbReference type="ARBA" id="ARBA00022679"/>
    </source>
</evidence>
<evidence type="ECO:0000256" key="3">
    <source>
        <dbReference type="ARBA" id="ARBA00005119"/>
    </source>
</evidence>
<feature type="transmembrane region" description="Helical" evidence="19">
    <location>
        <begin position="116"/>
        <end position="135"/>
    </location>
</feature>
<dbReference type="GO" id="GO:0005789">
    <property type="term" value="C:endoplasmic reticulum membrane"/>
    <property type="evidence" value="ECO:0007669"/>
    <property type="project" value="TreeGrafter"/>
</dbReference>
<keyword evidence="7" id="KW-0444">Lipid biosynthesis</keyword>
<feature type="transmembrane region" description="Helical" evidence="19">
    <location>
        <begin position="147"/>
        <end position="166"/>
    </location>
</feature>
<gene>
    <name evidence="20" type="ORF">CALMAC_LOCUS21153</name>
</gene>
<keyword evidence="21" id="KW-1185">Reference proteome</keyword>
<protein>
    <recommendedName>
        <fullName evidence="6">phosphatidate cytidylyltransferase</fullName>
        <ecNumber evidence="6">2.7.7.41</ecNumber>
    </recommendedName>
    <alternativeName>
        <fullName evidence="16">CDP-diacylglycerol synthase</fullName>
    </alternativeName>
    <alternativeName>
        <fullName evidence="17">CDP-diglyceride pyrophosphorylase</fullName>
    </alternativeName>
    <alternativeName>
        <fullName evidence="18">CDP-diglyceride synthase</fullName>
    </alternativeName>
</protein>
<dbReference type="InterPro" id="IPR016720">
    <property type="entry name" value="PC_Trfase_euk"/>
</dbReference>
<feature type="transmembrane region" description="Helical" evidence="19">
    <location>
        <begin position="79"/>
        <end position="96"/>
    </location>
</feature>
<keyword evidence="11 19" id="KW-1133">Transmembrane helix</keyword>
<evidence type="ECO:0000256" key="12">
    <source>
        <dbReference type="ARBA" id="ARBA00023098"/>
    </source>
</evidence>
<comment type="pathway">
    <text evidence="3">Phospholipid metabolism; CDP-diacylglycerol biosynthesis; CDP-diacylglycerol from sn-glycerol 3-phosphate: step 3/3.</text>
</comment>
<evidence type="ECO:0000256" key="4">
    <source>
        <dbReference type="ARBA" id="ARBA00005189"/>
    </source>
</evidence>
<evidence type="ECO:0000256" key="6">
    <source>
        <dbReference type="ARBA" id="ARBA00012487"/>
    </source>
</evidence>